<dbReference type="CDD" id="cd05233">
    <property type="entry name" value="SDR_c"/>
    <property type="match status" value="1"/>
</dbReference>
<evidence type="ECO:0000256" key="2">
    <source>
        <dbReference type="ARBA" id="ARBA00022857"/>
    </source>
</evidence>
<evidence type="ECO:0000313" key="4">
    <source>
        <dbReference type="EMBL" id="KKN97977.1"/>
    </source>
</evidence>
<dbReference type="PRINTS" id="PR00081">
    <property type="entry name" value="GDHRDH"/>
</dbReference>
<dbReference type="InterPro" id="IPR036291">
    <property type="entry name" value="NAD(P)-bd_dom_sf"/>
</dbReference>
<dbReference type="PANTHER" id="PTHR43391:SF14">
    <property type="entry name" value="DEHYDROGENASE_REDUCTASE SDR FAMILY PROTEIN 7-LIKE"/>
    <property type="match status" value="1"/>
</dbReference>
<dbReference type="Gene3D" id="3.40.50.720">
    <property type="entry name" value="NAD(P)-binding Rossmann-like Domain"/>
    <property type="match status" value="1"/>
</dbReference>
<organism evidence="4">
    <name type="scientific">marine sediment metagenome</name>
    <dbReference type="NCBI Taxonomy" id="412755"/>
    <lineage>
        <taxon>unclassified sequences</taxon>
        <taxon>metagenomes</taxon>
        <taxon>ecological metagenomes</taxon>
    </lineage>
</organism>
<reference evidence="4" key="1">
    <citation type="journal article" date="2015" name="Nature">
        <title>Complex archaea that bridge the gap between prokaryotes and eukaryotes.</title>
        <authorList>
            <person name="Spang A."/>
            <person name="Saw J.H."/>
            <person name="Jorgensen S.L."/>
            <person name="Zaremba-Niedzwiedzka K."/>
            <person name="Martijn J."/>
            <person name="Lind A.E."/>
            <person name="van Eijk R."/>
            <person name="Schleper C."/>
            <person name="Guy L."/>
            <person name="Ettema T.J."/>
        </authorList>
    </citation>
    <scope>NUCLEOTIDE SEQUENCE</scope>
</reference>
<dbReference type="Pfam" id="PF00106">
    <property type="entry name" value="adh_short"/>
    <property type="match status" value="1"/>
</dbReference>
<proteinExistence type="inferred from homology"/>
<dbReference type="EMBL" id="LAZR01000054">
    <property type="protein sequence ID" value="KKN97977.1"/>
    <property type="molecule type" value="Genomic_DNA"/>
</dbReference>
<evidence type="ECO:0008006" key="5">
    <source>
        <dbReference type="Google" id="ProtNLM"/>
    </source>
</evidence>
<keyword evidence="2" id="KW-0521">NADP</keyword>
<protein>
    <recommendedName>
        <fullName evidence="5">Short-chain dehydrogenase/reductase SDR</fullName>
    </recommendedName>
</protein>
<dbReference type="PRINTS" id="PR00080">
    <property type="entry name" value="SDRFAMILY"/>
</dbReference>
<dbReference type="GO" id="GO:0016491">
    <property type="term" value="F:oxidoreductase activity"/>
    <property type="evidence" value="ECO:0007669"/>
    <property type="project" value="UniProtKB-KW"/>
</dbReference>
<dbReference type="InterPro" id="IPR002347">
    <property type="entry name" value="SDR_fam"/>
</dbReference>
<name>A0A0F9VDY0_9ZZZZ</name>
<sequence>MSEFSGKTIVISGGAEGIGFSIAMAMGKQGMNVVLGDIDANQLKLAETELQQAGIQVITAQMDVTKLEQWQALAEQTIARFGKIHMLVNNAGVGGGTGSIEQTDNNEWRWVMDVNLMGVINGTQVMVPHIKQHGEGGWLLNVASMAGMGGVPYGGAYTASKVAVVGMSESWFAELQAHNIQVSVLCPAFVKTRINLSMRNKQSDYKTEGAKKEATAQQAAMAAHMQKIIDNGLPVEIVGERVVEALKAKELYIFTHPNYRPTTQARAKAIDAAFERAAASPLLAEVADQEIISFG</sequence>
<evidence type="ECO:0000256" key="1">
    <source>
        <dbReference type="ARBA" id="ARBA00006484"/>
    </source>
</evidence>
<evidence type="ECO:0000256" key="3">
    <source>
        <dbReference type="ARBA" id="ARBA00023002"/>
    </source>
</evidence>
<comment type="caution">
    <text evidence="4">The sequence shown here is derived from an EMBL/GenBank/DDBJ whole genome shotgun (WGS) entry which is preliminary data.</text>
</comment>
<accession>A0A0F9VDY0</accession>
<dbReference type="PANTHER" id="PTHR43391">
    <property type="entry name" value="RETINOL DEHYDROGENASE-RELATED"/>
    <property type="match status" value="1"/>
</dbReference>
<dbReference type="FunFam" id="3.40.50.720:FF:000084">
    <property type="entry name" value="Short-chain dehydrogenase reductase"/>
    <property type="match status" value="1"/>
</dbReference>
<keyword evidence="3" id="KW-0560">Oxidoreductase</keyword>
<dbReference type="AlphaFoldDB" id="A0A0F9VDY0"/>
<dbReference type="SUPFAM" id="SSF51735">
    <property type="entry name" value="NAD(P)-binding Rossmann-fold domains"/>
    <property type="match status" value="1"/>
</dbReference>
<gene>
    <name evidence="4" type="ORF">LCGC14_0151750</name>
</gene>
<comment type="similarity">
    <text evidence="1">Belongs to the short-chain dehydrogenases/reductases (SDR) family.</text>
</comment>